<dbReference type="Proteomes" id="UP000256964">
    <property type="component" value="Unassembled WGS sequence"/>
</dbReference>
<dbReference type="InterPro" id="IPR004242">
    <property type="entry name" value="Transposase_21"/>
</dbReference>
<organism evidence="1 2">
    <name type="scientific">Lentinus brumalis</name>
    <dbReference type="NCBI Taxonomy" id="2498619"/>
    <lineage>
        <taxon>Eukaryota</taxon>
        <taxon>Fungi</taxon>
        <taxon>Dikarya</taxon>
        <taxon>Basidiomycota</taxon>
        <taxon>Agaricomycotina</taxon>
        <taxon>Agaricomycetes</taxon>
        <taxon>Polyporales</taxon>
        <taxon>Polyporaceae</taxon>
        <taxon>Lentinus</taxon>
    </lineage>
</organism>
<proteinExistence type="predicted"/>
<name>A0A371CPR7_9APHY</name>
<protein>
    <recommendedName>
        <fullName evidence="3">Transposase family Tnp2 protein</fullName>
    </recommendedName>
</protein>
<dbReference type="PANTHER" id="PTHR46579">
    <property type="entry name" value="F5/8 TYPE C DOMAIN-CONTAINING PROTEIN-RELATED"/>
    <property type="match status" value="1"/>
</dbReference>
<dbReference type="PANTHER" id="PTHR46579:SF1">
    <property type="entry name" value="F5_8 TYPE C DOMAIN-CONTAINING PROTEIN"/>
    <property type="match status" value="1"/>
</dbReference>
<dbReference type="STRING" id="139420.A0A371CPR7"/>
<keyword evidence="2" id="KW-1185">Reference proteome</keyword>
<dbReference type="Pfam" id="PF02992">
    <property type="entry name" value="Transposase_21"/>
    <property type="match status" value="1"/>
</dbReference>
<evidence type="ECO:0008006" key="3">
    <source>
        <dbReference type="Google" id="ProtNLM"/>
    </source>
</evidence>
<accession>A0A371CPR7</accession>
<reference evidence="1 2" key="1">
    <citation type="journal article" date="2018" name="Biotechnol. Biofuels">
        <title>Integrative visual omics of the white-rot fungus Polyporus brumalis exposes the biotechnological potential of its oxidative enzymes for delignifying raw plant biomass.</title>
        <authorList>
            <person name="Miyauchi S."/>
            <person name="Rancon A."/>
            <person name="Drula E."/>
            <person name="Hage H."/>
            <person name="Chaduli D."/>
            <person name="Favel A."/>
            <person name="Grisel S."/>
            <person name="Henrissat B."/>
            <person name="Herpoel-Gimbert I."/>
            <person name="Ruiz-Duenas F.J."/>
            <person name="Chevret D."/>
            <person name="Hainaut M."/>
            <person name="Lin J."/>
            <person name="Wang M."/>
            <person name="Pangilinan J."/>
            <person name="Lipzen A."/>
            <person name="Lesage-Meessen L."/>
            <person name="Navarro D."/>
            <person name="Riley R."/>
            <person name="Grigoriev I.V."/>
            <person name="Zhou S."/>
            <person name="Raouche S."/>
            <person name="Rosso M.N."/>
        </authorList>
    </citation>
    <scope>NUCLEOTIDE SEQUENCE [LARGE SCALE GENOMIC DNA]</scope>
    <source>
        <strain evidence="1 2">BRFM 1820</strain>
    </source>
</reference>
<dbReference type="AlphaFoldDB" id="A0A371CPR7"/>
<gene>
    <name evidence="1" type="ORF">OH76DRAFT_1458839</name>
</gene>
<dbReference type="OrthoDB" id="2753930at2759"/>
<evidence type="ECO:0000313" key="1">
    <source>
        <dbReference type="EMBL" id="RDX42284.1"/>
    </source>
</evidence>
<dbReference type="EMBL" id="KZ857488">
    <property type="protein sequence ID" value="RDX42284.1"/>
    <property type="molecule type" value="Genomic_DNA"/>
</dbReference>
<evidence type="ECO:0000313" key="2">
    <source>
        <dbReference type="Proteomes" id="UP000256964"/>
    </source>
</evidence>
<sequence>MKKPPTSVVDLDDDPTLRLSLRQFIANGQSEATYEANRQACMEEHPERELPTLKVLKKMVEELTGVAAIKHDMCEKSCLAYVGPHAKLTHCPLCKERTPRYHEIDGKNVARRTYDTYPFGPQAQALFRSPESAERMHHRRKAMADFEEQIAAGLKPDILGDTYFSQDFRDAVDRGDILDDDLVLMFSIDGAQLYESKQSDCWVYIWILFDLSPKHRYQKCYVLPGGIIPGPNKPKDIDSFLLPGLMHISVLQKKGLKIWDAADNRTFISRPIVLCACADCIAMAYINGLVGHTGAHGCRLWCPLRSRHQPGCGIYYPAMLKPNDARRGSDGDDFLPRAPVPTREQRGQSYQAALDLVLGSDKQGDYEKNRRETGVGKPSVFSGLPVTFSVPTMFPPDVMHHLALNIPDIMIGLFTGTFRCATSDSWMWEQHGEHVASMSLSLPSSFDRTPRNIAAKINSGYKAWEHMYHFYVLLPGLLYAIMDDEFYGHYCKLVAGARAALLVESPDEFRPLAHKLLIEFVEDFERLYYRRRLDRLHFCRHSIHQLLHLMPETFLRGPLWLISQWPMENAIGNLTREIGSDSLPYANFAERALRRCQVCALVAMFPALGQIEKLPKDAIELGNDYVLLAWGKAARATELPPDEAAALVTYLRGCNIVVPQTWKPAAWKWARLRLPNGQIARTAFGECKGEARGKPVHRSRMVKVIYGIILCEYTFAEVKYFFRLKTKDAHGVERTASLAMVSDYTPPDPAILQKTHGVLMVCRYEGGHSRRVVDAKDILTVVELYHLHAAELYLDRYFVAQKLGFDMTWIGRIQDPIVDDGADA</sequence>